<sequence>MSSEHRLDLLSSGSGSLGSKARFRDIPQEIVCYILHGESIYDIVSLAQTSGRFYRLIKADRLVWQNSHDKLMLPLPTGHLLASIPVEDLFRIALRASSLHKAFQQTVTEPKRVVSIGNPDHRSTYHVPGGRWILYERQSQLRFRDMDKIPIQEGVLCDTQSTWEMQIEALGEGNVRCIELSPYQGILFSDNTTYVRDVQFPQGTEPPRYTPRFTSELASIKKIMKCVFDARDSCLLGLHRNLYSIVFLDLKRRLGAVLDLGFGPLNVRSDENI</sequence>
<dbReference type="OrthoDB" id="3018431at2759"/>
<proteinExistence type="predicted"/>
<evidence type="ECO:0000313" key="2">
    <source>
        <dbReference type="EMBL" id="KZT34683.1"/>
    </source>
</evidence>
<accession>A0A165ZVI7</accession>
<keyword evidence="3" id="KW-1185">Reference proteome</keyword>
<evidence type="ECO:0000259" key="1">
    <source>
        <dbReference type="PROSITE" id="PS50181"/>
    </source>
</evidence>
<reference evidence="2 3" key="1">
    <citation type="journal article" date="2016" name="Mol. Biol. Evol.">
        <title>Comparative Genomics of Early-Diverging Mushroom-Forming Fungi Provides Insights into the Origins of Lignocellulose Decay Capabilities.</title>
        <authorList>
            <person name="Nagy L.G."/>
            <person name="Riley R."/>
            <person name="Tritt A."/>
            <person name="Adam C."/>
            <person name="Daum C."/>
            <person name="Floudas D."/>
            <person name="Sun H."/>
            <person name="Yadav J.S."/>
            <person name="Pangilinan J."/>
            <person name="Larsson K.H."/>
            <person name="Matsuura K."/>
            <person name="Barry K."/>
            <person name="Labutti K."/>
            <person name="Kuo R."/>
            <person name="Ohm R.A."/>
            <person name="Bhattacharya S.S."/>
            <person name="Shirouzu T."/>
            <person name="Yoshinaga Y."/>
            <person name="Martin F.M."/>
            <person name="Grigoriev I.V."/>
            <person name="Hibbett D.S."/>
        </authorList>
    </citation>
    <scope>NUCLEOTIDE SEQUENCE [LARGE SCALE GENOMIC DNA]</scope>
    <source>
        <strain evidence="2 3">HHB10207 ss-3</strain>
    </source>
</reference>
<organism evidence="2 3">
    <name type="scientific">Sistotremastrum suecicum HHB10207 ss-3</name>
    <dbReference type="NCBI Taxonomy" id="1314776"/>
    <lineage>
        <taxon>Eukaryota</taxon>
        <taxon>Fungi</taxon>
        <taxon>Dikarya</taxon>
        <taxon>Basidiomycota</taxon>
        <taxon>Agaricomycotina</taxon>
        <taxon>Agaricomycetes</taxon>
        <taxon>Sistotremastrales</taxon>
        <taxon>Sistotremastraceae</taxon>
        <taxon>Sistotremastrum</taxon>
    </lineage>
</organism>
<dbReference type="AlphaFoldDB" id="A0A165ZVI7"/>
<dbReference type="Pfam" id="PF12937">
    <property type="entry name" value="F-box-like"/>
    <property type="match status" value="1"/>
</dbReference>
<name>A0A165ZVI7_9AGAM</name>
<dbReference type="PROSITE" id="PS50181">
    <property type="entry name" value="FBOX"/>
    <property type="match status" value="1"/>
</dbReference>
<evidence type="ECO:0000313" key="3">
    <source>
        <dbReference type="Proteomes" id="UP000076798"/>
    </source>
</evidence>
<dbReference type="SUPFAM" id="SSF81383">
    <property type="entry name" value="F-box domain"/>
    <property type="match status" value="1"/>
</dbReference>
<dbReference type="InterPro" id="IPR036047">
    <property type="entry name" value="F-box-like_dom_sf"/>
</dbReference>
<protein>
    <recommendedName>
        <fullName evidence="1">F-box domain-containing protein</fullName>
    </recommendedName>
</protein>
<feature type="domain" description="F-box" evidence="1">
    <location>
        <begin position="20"/>
        <end position="67"/>
    </location>
</feature>
<gene>
    <name evidence="2" type="ORF">SISSUDRAFT_251533</name>
</gene>
<dbReference type="Proteomes" id="UP000076798">
    <property type="component" value="Unassembled WGS sequence"/>
</dbReference>
<dbReference type="EMBL" id="KV428169">
    <property type="protein sequence ID" value="KZT34683.1"/>
    <property type="molecule type" value="Genomic_DNA"/>
</dbReference>
<dbReference type="InterPro" id="IPR001810">
    <property type="entry name" value="F-box_dom"/>
</dbReference>